<keyword evidence="4" id="KW-0804">Transcription</keyword>
<dbReference type="CDD" id="cd11393">
    <property type="entry name" value="bHLH_AtbHLH_like"/>
    <property type="match status" value="1"/>
</dbReference>
<evidence type="ECO:0008006" key="9">
    <source>
        <dbReference type="Google" id="ProtNLM"/>
    </source>
</evidence>
<dbReference type="InterPro" id="IPR045239">
    <property type="entry name" value="bHLH95_bHLH"/>
</dbReference>
<name>A0A7N0TG19_KALFE</name>
<accession>A0A7N0TG19</accession>
<evidence type="ECO:0000256" key="2">
    <source>
        <dbReference type="ARBA" id="ARBA00023015"/>
    </source>
</evidence>
<evidence type="ECO:0000256" key="6">
    <source>
        <dbReference type="SAM" id="MobiDB-lite"/>
    </source>
</evidence>
<dbReference type="GO" id="GO:0000981">
    <property type="term" value="F:DNA-binding transcription factor activity, RNA polymerase II-specific"/>
    <property type="evidence" value="ECO:0007669"/>
    <property type="project" value="TreeGrafter"/>
</dbReference>
<feature type="compositionally biased region" description="Polar residues" evidence="6">
    <location>
        <begin position="387"/>
        <end position="399"/>
    </location>
</feature>
<dbReference type="GO" id="GO:0000978">
    <property type="term" value="F:RNA polymerase II cis-regulatory region sequence-specific DNA binding"/>
    <property type="evidence" value="ECO:0007669"/>
    <property type="project" value="TreeGrafter"/>
</dbReference>
<evidence type="ECO:0000256" key="1">
    <source>
        <dbReference type="ARBA" id="ARBA00004123"/>
    </source>
</evidence>
<evidence type="ECO:0000256" key="3">
    <source>
        <dbReference type="ARBA" id="ARBA00023125"/>
    </source>
</evidence>
<organism evidence="7 8">
    <name type="scientific">Kalanchoe fedtschenkoi</name>
    <name type="common">Lavender scallops</name>
    <name type="synonym">South American air plant</name>
    <dbReference type="NCBI Taxonomy" id="63787"/>
    <lineage>
        <taxon>Eukaryota</taxon>
        <taxon>Viridiplantae</taxon>
        <taxon>Streptophyta</taxon>
        <taxon>Embryophyta</taxon>
        <taxon>Tracheophyta</taxon>
        <taxon>Spermatophyta</taxon>
        <taxon>Magnoliopsida</taxon>
        <taxon>eudicotyledons</taxon>
        <taxon>Gunneridae</taxon>
        <taxon>Pentapetalae</taxon>
        <taxon>Saxifragales</taxon>
        <taxon>Crassulaceae</taxon>
        <taxon>Kalanchoe</taxon>
    </lineage>
</organism>
<dbReference type="SUPFAM" id="SSF47459">
    <property type="entry name" value="HLH, helix-loop-helix DNA-binding domain"/>
    <property type="match status" value="1"/>
</dbReference>
<dbReference type="Proteomes" id="UP000594263">
    <property type="component" value="Unplaced"/>
</dbReference>
<feature type="region of interest" description="Disordered" evidence="6">
    <location>
        <begin position="341"/>
        <end position="363"/>
    </location>
</feature>
<feature type="compositionally biased region" description="Polar residues" evidence="6">
    <location>
        <begin position="172"/>
        <end position="190"/>
    </location>
</feature>
<keyword evidence="5" id="KW-0539">Nucleus</keyword>
<evidence type="ECO:0000313" key="7">
    <source>
        <dbReference type="EnsemblPlants" id="Kaladp0036s0171.1.v1.1"/>
    </source>
</evidence>
<reference evidence="7" key="1">
    <citation type="submission" date="2021-01" db="UniProtKB">
        <authorList>
            <consortium name="EnsemblPlants"/>
        </authorList>
    </citation>
    <scope>IDENTIFICATION</scope>
</reference>
<dbReference type="InterPro" id="IPR036638">
    <property type="entry name" value="HLH_DNA-bd_sf"/>
</dbReference>
<evidence type="ECO:0000256" key="5">
    <source>
        <dbReference type="ARBA" id="ARBA00023242"/>
    </source>
</evidence>
<proteinExistence type="predicted"/>
<evidence type="ECO:0000256" key="4">
    <source>
        <dbReference type="ARBA" id="ARBA00023163"/>
    </source>
</evidence>
<feature type="compositionally biased region" description="Low complexity" evidence="6">
    <location>
        <begin position="438"/>
        <end position="449"/>
    </location>
</feature>
<dbReference type="GO" id="GO:0005634">
    <property type="term" value="C:nucleus"/>
    <property type="evidence" value="ECO:0007669"/>
    <property type="project" value="UniProtKB-SubCell"/>
</dbReference>
<dbReference type="EnsemblPlants" id="Kaladp0036s0171.1.v1.1">
    <property type="protein sequence ID" value="Kaladp0036s0171.1.v1.1"/>
    <property type="gene ID" value="Kaladp0036s0171.v1.1"/>
</dbReference>
<dbReference type="PANTHER" id="PTHR16223:SF238">
    <property type="entry name" value="TRANSCRIPTION FACTOR BHLH114"/>
    <property type="match status" value="1"/>
</dbReference>
<dbReference type="GO" id="GO:0046983">
    <property type="term" value="F:protein dimerization activity"/>
    <property type="evidence" value="ECO:0007669"/>
    <property type="project" value="InterPro"/>
</dbReference>
<dbReference type="Gramene" id="Kaladp0036s0171.1.v1.1">
    <property type="protein sequence ID" value="Kaladp0036s0171.1.v1.1"/>
    <property type="gene ID" value="Kaladp0036s0171.v1.1"/>
</dbReference>
<dbReference type="InterPro" id="IPR045843">
    <property type="entry name" value="IND-like"/>
</dbReference>
<feature type="region of interest" description="Disordered" evidence="6">
    <location>
        <begin position="387"/>
        <end position="449"/>
    </location>
</feature>
<feature type="region of interest" description="Disordered" evidence="6">
    <location>
        <begin position="83"/>
        <end position="106"/>
    </location>
</feature>
<dbReference type="PANTHER" id="PTHR16223">
    <property type="entry name" value="TRANSCRIPTION FACTOR BHLH83-RELATED"/>
    <property type="match status" value="1"/>
</dbReference>
<sequence length="572" mass="62856">MADQDCNNINLLPLALSSSPSSWWDLHHHATPTPSITSWNNTSTAAAAAAASLWENHNHSNSSPCDQEDVSISVSNHSSLTVDDSSHRLVEPSASSSNNIIGQPTTENNSHLWSQLLLGVGGSQEMHDEMGENLLNALSLKNFSGGMFEPSACSDYLKKFDSHQHEKWADSNGDQFRNSNPATAANSSFTRNFDNTNVGYNGDTNLAENNDDQRSLIKLSSSNLVNSWSIAPPDLSQMTFHHLVPNPCNNNILPSIDQYLHPDITGDQTKQNLSYQPQLLDMAPNSIYDCASYGVSQTRSGNDHYEESDQVGSSQASLFPKVFINNFESIYGSTGGNWRPRESSIHSQHGFTPSVIDPFSNSRSRSLSKPLLKSLSLLDTRKQQGTNLTNSLINNKSNGRGQGASANDGKKKRSQEASQSSGSSSRKPKRESNSYNPSTASSFTKTTTQTPKVKIAAEKISALQQIVSPYGKTDTASVLQEAIGYIKFHQEQVQLLSNPYLKSNVNKLQTCMMQEAWGSLDRKYEKGEKNKLKVVDLKSKGLCLVPTSSIPQVYKDNSGPDYWPTYRGCLYR</sequence>
<feature type="compositionally biased region" description="Polar residues" evidence="6">
    <location>
        <begin position="93"/>
        <end position="106"/>
    </location>
</feature>
<dbReference type="OMA" id="QDFLRPM"/>
<evidence type="ECO:0000313" key="8">
    <source>
        <dbReference type="Proteomes" id="UP000594263"/>
    </source>
</evidence>
<feature type="region of interest" description="Disordered" evidence="6">
    <location>
        <begin position="168"/>
        <end position="190"/>
    </location>
</feature>
<dbReference type="AlphaFoldDB" id="A0A7N0TG19"/>
<feature type="compositionally biased region" description="Low complexity" evidence="6">
    <location>
        <begin position="416"/>
        <end position="425"/>
    </location>
</feature>
<keyword evidence="3" id="KW-0238">DNA-binding</keyword>
<comment type="subcellular location">
    <subcellularLocation>
        <location evidence="1">Nucleus</location>
    </subcellularLocation>
</comment>
<keyword evidence="2" id="KW-0805">Transcription regulation</keyword>
<protein>
    <recommendedName>
        <fullName evidence="9">BHLH domain-containing protein</fullName>
    </recommendedName>
</protein>
<keyword evidence="8" id="KW-1185">Reference proteome</keyword>